<comment type="caution">
    <text evidence="1">The sequence shown here is derived from an EMBL/GenBank/DDBJ whole genome shotgun (WGS) entry which is preliminary data.</text>
</comment>
<protein>
    <submittedName>
        <fullName evidence="1">Uncharacterized protein</fullName>
    </submittedName>
</protein>
<gene>
    <name evidence="1" type="ORF">Patl1_05613</name>
</gene>
<organism evidence="1 2">
    <name type="scientific">Pistacia atlantica</name>
    <dbReference type="NCBI Taxonomy" id="434234"/>
    <lineage>
        <taxon>Eukaryota</taxon>
        <taxon>Viridiplantae</taxon>
        <taxon>Streptophyta</taxon>
        <taxon>Embryophyta</taxon>
        <taxon>Tracheophyta</taxon>
        <taxon>Spermatophyta</taxon>
        <taxon>Magnoliopsida</taxon>
        <taxon>eudicotyledons</taxon>
        <taxon>Gunneridae</taxon>
        <taxon>Pentapetalae</taxon>
        <taxon>rosids</taxon>
        <taxon>malvids</taxon>
        <taxon>Sapindales</taxon>
        <taxon>Anacardiaceae</taxon>
        <taxon>Pistacia</taxon>
    </lineage>
</organism>
<accession>A0ACC1BSR2</accession>
<sequence length="8" mass="975">MKVLICLR</sequence>
<name>A0ACC1BSR2_9ROSI</name>
<evidence type="ECO:0000313" key="1">
    <source>
        <dbReference type="EMBL" id="KAJ0102086.1"/>
    </source>
</evidence>
<keyword evidence="2" id="KW-1185">Reference proteome</keyword>
<evidence type="ECO:0000313" key="2">
    <source>
        <dbReference type="Proteomes" id="UP001164250"/>
    </source>
</evidence>
<dbReference type="EMBL" id="CM047899">
    <property type="protein sequence ID" value="KAJ0102086.1"/>
    <property type="molecule type" value="Genomic_DNA"/>
</dbReference>
<reference evidence="2" key="1">
    <citation type="journal article" date="2023" name="G3 (Bethesda)">
        <title>Genome assembly and association tests identify interacting loci associated with vigor, precocity, and sex in interspecific pistachio rootstocks.</title>
        <authorList>
            <person name="Palmer W."/>
            <person name="Jacygrad E."/>
            <person name="Sagayaradj S."/>
            <person name="Cavanaugh K."/>
            <person name="Han R."/>
            <person name="Bertier L."/>
            <person name="Beede B."/>
            <person name="Kafkas S."/>
            <person name="Golino D."/>
            <person name="Preece J."/>
            <person name="Michelmore R."/>
        </authorList>
    </citation>
    <scope>NUCLEOTIDE SEQUENCE [LARGE SCALE GENOMIC DNA]</scope>
</reference>
<proteinExistence type="predicted"/>
<dbReference type="Proteomes" id="UP001164250">
    <property type="component" value="Chromosome 3"/>
</dbReference>